<sequence>MVVMTASSDTLDDEGRTHLAVPWFLRRNRYGPGRPALGGGYPIRVSGIRTCGSSLAPRKPVDRLRDEPFVCLPGRSGMRGLLDSAPAAAGFQPHIRLEAHSPTSIRGLVSAGLGVALLARSTTESPGPPIAVYRTPALPPHPPIGLIHHRDHRLPRRASLPTAPGRPFDHHPDVDS</sequence>
<comment type="similarity">
    <text evidence="1">Belongs to the LysR transcriptional regulatory family.</text>
</comment>
<dbReference type="SUPFAM" id="SSF53850">
    <property type="entry name" value="Periplasmic binding protein-like II"/>
    <property type="match status" value="1"/>
</dbReference>
<accession>A0ABP6T0C7</accession>
<keyword evidence="2" id="KW-0805">Transcription regulation</keyword>
<feature type="domain" description="LysR substrate-binding" evidence="6">
    <location>
        <begin position="55"/>
        <end position="158"/>
    </location>
</feature>
<dbReference type="InterPro" id="IPR005119">
    <property type="entry name" value="LysR_subst-bd"/>
</dbReference>
<evidence type="ECO:0000313" key="8">
    <source>
        <dbReference type="Proteomes" id="UP001501676"/>
    </source>
</evidence>
<reference evidence="8" key="1">
    <citation type="journal article" date="2019" name="Int. J. Syst. Evol. Microbiol.">
        <title>The Global Catalogue of Microorganisms (GCM) 10K type strain sequencing project: providing services to taxonomists for standard genome sequencing and annotation.</title>
        <authorList>
            <consortium name="The Broad Institute Genomics Platform"/>
            <consortium name="The Broad Institute Genome Sequencing Center for Infectious Disease"/>
            <person name="Wu L."/>
            <person name="Ma J."/>
        </authorList>
    </citation>
    <scope>NUCLEOTIDE SEQUENCE [LARGE SCALE GENOMIC DNA]</scope>
    <source>
        <strain evidence="8">JCM 9458</strain>
    </source>
</reference>
<proteinExistence type="inferred from homology"/>
<evidence type="ECO:0000256" key="2">
    <source>
        <dbReference type="ARBA" id="ARBA00023015"/>
    </source>
</evidence>
<feature type="compositionally biased region" description="Basic and acidic residues" evidence="5">
    <location>
        <begin position="167"/>
        <end position="176"/>
    </location>
</feature>
<evidence type="ECO:0000256" key="5">
    <source>
        <dbReference type="SAM" id="MobiDB-lite"/>
    </source>
</evidence>
<dbReference type="PANTHER" id="PTHR30346">
    <property type="entry name" value="TRANSCRIPTIONAL DUAL REGULATOR HCAR-RELATED"/>
    <property type="match status" value="1"/>
</dbReference>
<protein>
    <recommendedName>
        <fullName evidence="6">LysR substrate-binding domain-containing protein</fullName>
    </recommendedName>
</protein>
<name>A0ABP6T0C7_9ACTN</name>
<keyword evidence="3" id="KW-0238">DNA-binding</keyword>
<evidence type="ECO:0000313" key="7">
    <source>
        <dbReference type="EMBL" id="GAA3388652.1"/>
    </source>
</evidence>
<evidence type="ECO:0000256" key="3">
    <source>
        <dbReference type="ARBA" id="ARBA00023125"/>
    </source>
</evidence>
<dbReference type="Pfam" id="PF03466">
    <property type="entry name" value="LysR_substrate"/>
    <property type="match status" value="1"/>
</dbReference>
<dbReference type="Proteomes" id="UP001501676">
    <property type="component" value="Unassembled WGS sequence"/>
</dbReference>
<dbReference type="Gene3D" id="3.40.190.290">
    <property type="match status" value="1"/>
</dbReference>
<gene>
    <name evidence="7" type="ORF">GCM10020369_35690</name>
</gene>
<organism evidence="7 8">
    <name type="scientific">Cryptosporangium minutisporangium</name>
    <dbReference type="NCBI Taxonomy" id="113569"/>
    <lineage>
        <taxon>Bacteria</taxon>
        <taxon>Bacillati</taxon>
        <taxon>Actinomycetota</taxon>
        <taxon>Actinomycetes</taxon>
        <taxon>Cryptosporangiales</taxon>
        <taxon>Cryptosporangiaceae</taxon>
        <taxon>Cryptosporangium</taxon>
    </lineage>
</organism>
<dbReference type="PANTHER" id="PTHR30346:SF28">
    <property type="entry name" value="HTH-TYPE TRANSCRIPTIONAL REGULATOR CYNR"/>
    <property type="match status" value="1"/>
</dbReference>
<comment type="caution">
    <text evidence="7">The sequence shown here is derived from an EMBL/GenBank/DDBJ whole genome shotgun (WGS) entry which is preliminary data.</text>
</comment>
<evidence type="ECO:0000256" key="4">
    <source>
        <dbReference type="ARBA" id="ARBA00023163"/>
    </source>
</evidence>
<keyword evidence="8" id="KW-1185">Reference proteome</keyword>
<evidence type="ECO:0000256" key="1">
    <source>
        <dbReference type="ARBA" id="ARBA00009437"/>
    </source>
</evidence>
<evidence type="ECO:0000259" key="6">
    <source>
        <dbReference type="Pfam" id="PF03466"/>
    </source>
</evidence>
<keyword evidence="4" id="KW-0804">Transcription</keyword>
<feature type="region of interest" description="Disordered" evidence="5">
    <location>
        <begin position="157"/>
        <end position="176"/>
    </location>
</feature>
<dbReference type="EMBL" id="BAAAYN010000023">
    <property type="protein sequence ID" value="GAA3388652.1"/>
    <property type="molecule type" value="Genomic_DNA"/>
</dbReference>